<dbReference type="PANTHER" id="PTHR23507:SF1">
    <property type="entry name" value="FI18259P1-RELATED"/>
    <property type="match status" value="1"/>
</dbReference>
<feature type="transmembrane region" description="Helical" evidence="6">
    <location>
        <begin position="175"/>
        <end position="201"/>
    </location>
</feature>
<dbReference type="OMA" id="FFYRFCT"/>
<dbReference type="GeneID" id="19273423"/>
<keyword evidence="4 6" id="KW-0472">Membrane</keyword>
<feature type="transmembrane region" description="Helical" evidence="6">
    <location>
        <begin position="213"/>
        <end position="234"/>
    </location>
</feature>
<evidence type="ECO:0000256" key="6">
    <source>
        <dbReference type="SAM" id="Phobius"/>
    </source>
</evidence>
<evidence type="ECO:0000256" key="3">
    <source>
        <dbReference type="ARBA" id="ARBA00022989"/>
    </source>
</evidence>
<feature type="transmembrane region" description="Helical" evidence="6">
    <location>
        <begin position="492"/>
        <end position="514"/>
    </location>
</feature>
<feature type="transmembrane region" description="Helical" evidence="6">
    <location>
        <begin position="398"/>
        <end position="426"/>
    </location>
</feature>
<name>W3X6R9_PESFW</name>
<comment type="subcellular location">
    <subcellularLocation>
        <location evidence="1">Membrane</location>
        <topology evidence="1">Multi-pass membrane protein</topology>
    </subcellularLocation>
</comment>
<reference evidence="8" key="1">
    <citation type="journal article" date="2015" name="BMC Genomics">
        <title>Genomic and transcriptomic analysis of the endophytic fungus Pestalotiopsis fici reveals its lifestyle and high potential for synthesis of natural products.</title>
        <authorList>
            <person name="Wang X."/>
            <person name="Zhang X."/>
            <person name="Liu L."/>
            <person name="Xiang M."/>
            <person name="Wang W."/>
            <person name="Sun X."/>
            <person name="Che Y."/>
            <person name="Guo L."/>
            <person name="Liu G."/>
            <person name="Guo L."/>
            <person name="Wang C."/>
            <person name="Yin W.B."/>
            <person name="Stadler M."/>
            <person name="Zhang X."/>
            <person name="Liu X."/>
        </authorList>
    </citation>
    <scope>NUCLEOTIDE SEQUENCE [LARGE SCALE GENOMIC DNA]</scope>
    <source>
        <strain evidence="8">W106-1 / CGMCC3.15140</strain>
    </source>
</reference>
<feature type="transmembrane region" description="Helical" evidence="6">
    <location>
        <begin position="457"/>
        <end position="480"/>
    </location>
</feature>
<evidence type="ECO:0000313" key="8">
    <source>
        <dbReference type="Proteomes" id="UP000030651"/>
    </source>
</evidence>
<dbReference type="EMBL" id="KI912113">
    <property type="protein sequence ID" value="ETS80881.1"/>
    <property type="molecule type" value="Genomic_DNA"/>
</dbReference>
<organism evidence="7 8">
    <name type="scientific">Pestalotiopsis fici (strain W106-1 / CGMCC3.15140)</name>
    <dbReference type="NCBI Taxonomy" id="1229662"/>
    <lineage>
        <taxon>Eukaryota</taxon>
        <taxon>Fungi</taxon>
        <taxon>Dikarya</taxon>
        <taxon>Ascomycota</taxon>
        <taxon>Pezizomycotina</taxon>
        <taxon>Sordariomycetes</taxon>
        <taxon>Xylariomycetidae</taxon>
        <taxon>Amphisphaeriales</taxon>
        <taxon>Sporocadaceae</taxon>
        <taxon>Pestalotiopsis</taxon>
    </lineage>
</organism>
<protein>
    <recommendedName>
        <fullName evidence="9">Major facilitator superfamily (MFS) profile domain-containing protein</fullName>
    </recommendedName>
</protein>
<keyword evidence="2 6" id="KW-0812">Transmembrane</keyword>
<dbReference type="PANTHER" id="PTHR23507">
    <property type="entry name" value="ZGC:174356"/>
    <property type="match status" value="1"/>
</dbReference>
<evidence type="ECO:0008006" key="9">
    <source>
        <dbReference type="Google" id="ProtNLM"/>
    </source>
</evidence>
<dbReference type="InterPro" id="IPR011701">
    <property type="entry name" value="MFS"/>
</dbReference>
<dbReference type="OrthoDB" id="194139at2759"/>
<dbReference type="AlphaFoldDB" id="W3X6R9"/>
<dbReference type="eggNOG" id="ENOG502QWBF">
    <property type="taxonomic scope" value="Eukaryota"/>
</dbReference>
<gene>
    <name evidence="7" type="ORF">PFICI_08410</name>
</gene>
<feature type="region of interest" description="Disordered" evidence="5">
    <location>
        <begin position="1"/>
        <end position="42"/>
    </location>
</feature>
<dbReference type="Proteomes" id="UP000030651">
    <property type="component" value="Unassembled WGS sequence"/>
</dbReference>
<feature type="compositionally biased region" description="Basic and acidic residues" evidence="5">
    <location>
        <begin position="1"/>
        <end position="15"/>
    </location>
</feature>
<feature type="compositionally biased region" description="Polar residues" evidence="5">
    <location>
        <begin position="21"/>
        <end position="32"/>
    </location>
</feature>
<dbReference type="KEGG" id="pfy:PFICI_08410"/>
<dbReference type="RefSeq" id="XP_007835182.1">
    <property type="nucleotide sequence ID" value="XM_007836991.1"/>
</dbReference>
<feature type="transmembrane region" description="Helical" evidence="6">
    <location>
        <begin position="366"/>
        <end position="386"/>
    </location>
</feature>
<keyword evidence="3 6" id="KW-1133">Transmembrane helix</keyword>
<dbReference type="Gene3D" id="1.20.1250.20">
    <property type="entry name" value="MFS general substrate transporter like domains"/>
    <property type="match status" value="1"/>
</dbReference>
<accession>W3X6R9</accession>
<dbReference type="Pfam" id="PF07690">
    <property type="entry name" value="MFS_1"/>
    <property type="match status" value="1"/>
</dbReference>
<dbReference type="GO" id="GO:0016020">
    <property type="term" value="C:membrane"/>
    <property type="evidence" value="ECO:0007669"/>
    <property type="project" value="UniProtKB-SubCell"/>
</dbReference>
<proteinExistence type="predicted"/>
<dbReference type="GO" id="GO:0022857">
    <property type="term" value="F:transmembrane transporter activity"/>
    <property type="evidence" value="ECO:0007669"/>
    <property type="project" value="InterPro"/>
</dbReference>
<feature type="transmembrane region" description="Helical" evidence="6">
    <location>
        <begin position="46"/>
        <end position="65"/>
    </location>
</feature>
<dbReference type="InParanoid" id="W3X6R9"/>
<feature type="transmembrane region" description="Helical" evidence="6">
    <location>
        <begin position="240"/>
        <end position="261"/>
    </location>
</feature>
<evidence type="ECO:0000256" key="1">
    <source>
        <dbReference type="ARBA" id="ARBA00004141"/>
    </source>
</evidence>
<evidence type="ECO:0000313" key="7">
    <source>
        <dbReference type="EMBL" id="ETS80881.1"/>
    </source>
</evidence>
<feature type="transmembrane region" description="Helical" evidence="6">
    <location>
        <begin position="147"/>
        <end position="163"/>
    </location>
</feature>
<dbReference type="InterPro" id="IPR036259">
    <property type="entry name" value="MFS_trans_sf"/>
</dbReference>
<evidence type="ECO:0000256" key="5">
    <source>
        <dbReference type="SAM" id="MobiDB-lite"/>
    </source>
</evidence>
<evidence type="ECO:0000256" key="4">
    <source>
        <dbReference type="ARBA" id="ARBA00023136"/>
    </source>
</evidence>
<keyword evidence="8" id="KW-1185">Reference proteome</keyword>
<dbReference type="SUPFAM" id="SSF103473">
    <property type="entry name" value="MFS general substrate transporter"/>
    <property type="match status" value="1"/>
</dbReference>
<evidence type="ECO:0000256" key="2">
    <source>
        <dbReference type="ARBA" id="ARBA00022692"/>
    </source>
</evidence>
<sequence length="517" mass="55836">MILGTAHEEHAEAGETRPLLLSSTERAATSAPSEARSPTHRSRCSWPWTHVVGLVLCIAILADLGESMFMAPRMRLYESVICSEFFSQADPSLIGPDGTVPEKMCKVTPVQEQLATLLGWQSFIDSIPAILLPIPFCYLADKYGRKWIMALGLIGFTLSYAWAELVVASGLRLQYVLLSSVFYLIGGGPTTATTLLTTVVTDVVPPELRATVFLYRFCPTLVADLVVPPITAALMAKDVWIPLLLSVALQGFGALLVILTVPETLPILILENNLDERDNPRAEEPNGAPDKGQKLTQRLVDWTRDHIASFSFVTRHASIWSLVFTFLISKLGRQSSNVLFQYVSKRYDWSLGQAGLLISVQAAVSLALYMAILPAIATFVLSSFSVTSKDLLLAKGSIVLSVLGAVVITLSATPALMIIGVVLFTFGSGFAPSVRSLVTSLVEQHDVDGSSSDVGRLYALISAMEGIGSLVAAPGMAWAFRYGMSLGEEWLGLPFGLATALFALVLIIVFSVRIPEA</sequence>
<dbReference type="HOGENOM" id="CLU_013756_2_1_1"/>